<comment type="cofactor">
    <cofactor evidence="2">
        <name>Mg(2+)</name>
        <dbReference type="ChEBI" id="CHEBI:18420"/>
    </cofactor>
</comment>
<evidence type="ECO:0000256" key="7">
    <source>
        <dbReference type="ARBA" id="ARBA00022598"/>
    </source>
</evidence>
<dbReference type="SUPFAM" id="SSF52440">
    <property type="entry name" value="PreATP-grasp domain"/>
    <property type="match status" value="1"/>
</dbReference>
<dbReference type="PROSITE" id="PS00844">
    <property type="entry name" value="DALA_DALA_LIGASE_2"/>
    <property type="match status" value="1"/>
</dbReference>
<keyword evidence="9 14" id="KW-0067">ATP-binding</keyword>
<dbReference type="Gene3D" id="3.30.470.20">
    <property type="entry name" value="ATP-grasp fold, B domain"/>
    <property type="match status" value="1"/>
</dbReference>
<dbReference type="InterPro" id="IPR013815">
    <property type="entry name" value="ATP_grasp_subdomain_1"/>
</dbReference>
<keyword evidence="11" id="KW-0573">Peptidoglycan synthesis</keyword>
<reference evidence="16 17" key="1">
    <citation type="submission" date="2017-02" db="EMBL/GenBank/DDBJ databases">
        <title>Whole genome sequencing of Helicobacter bilis strain AAQJH.</title>
        <authorList>
            <person name="Conlan S."/>
            <person name="Thomas P.J."/>
            <person name="Mullikin J."/>
            <person name="Palmore T.N."/>
            <person name="Frank K.M."/>
            <person name="Segre J.A."/>
        </authorList>
    </citation>
    <scope>NUCLEOTIDE SEQUENCE [LARGE SCALE GENOMIC DNA]</scope>
    <source>
        <strain evidence="16 17">AAQJH</strain>
    </source>
</reference>
<evidence type="ECO:0000256" key="12">
    <source>
        <dbReference type="ARBA" id="ARBA00023316"/>
    </source>
</evidence>
<dbReference type="NCBIfam" id="TIGR01205">
    <property type="entry name" value="D_ala_D_alaTIGR"/>
    <property type="match status" value="1"/>
</dbReference>
<comment type="subcellular location">
    <subcellularLocation>
        <location evidence="3">Cytoplasm</location>
    </subcellularLocation>
</comment>
<comment type="similarity">
    <text evidence="4">Belongs to the D-alanine--D-alanine ligase family.</text>
</comment>
<dbReference type="PROSITE" id="PS50975">
    <property type="entry name" value="ATP_GRASP"/>
    <property type="match status" value="1"/>
</dbReference>
<sequence>MNLSIIFGGISYEHEISIVSAITMAQKLGKNIKITHFIFLDSNHDFYLIESSNMKSKYFSSLAYKQAKKIEIGVGGFYESGFLGKKKMLNTGLLLNLIHGGDGEDGVLSGLFDFYKIAYIGPRLEASILSYNKRLTKLYAKECGVETLPYYVLKRNETCEIPFELPYIIKPTCLGSSIGVCVVEDQTKLSYGLDCAFEFSNEVIMEPFKKGIKEYNLAGTKVNGEFILSLIEEPVKKDLLGFEDKYLDFSRTEEIKNAEITESLTKNLHEAFKKIYNTTFEGALIRCDFFVSSDKIYLNEINPIPGSMANYLFSDFESVLEKIATSLPRKHAININYQYINQIQSAKGK</sequence>
<dbReference type="RefSeq" id="WP_077388484.1">
    <property type="nucleotide sequence ID" value="NZ_CP019645.1"/>
</dbReference>
<evidence type="ECO:0000313" key="16">
    <source>
        <dbReference type="EMBL" id="AQQ59475.1"/>
    </source>
</evidence>
<evidence type="ECO:0000256" key="8">
    <source>
        <dbReference type="ARBA" id="ARBA00022741"/>
    </source>
</evidence>
<dbReference type="SUPFAM" id="SSF56059">
    <property type="entry name" value="Glutathione synthetase ATP-binding domain-like"/>
    <property type="match status" value="1"/>
</dbReference>
<dbReference type="GO" id="GO:0005524">
    <property type="term" value="F:ATP binding"/>
    <property type="evidence" value="ECO:0007669"/>
    <property type="project" value="UniProtKB-UniRule"/>
</dbReference>
<dbReference type="EC" id="6.3.2.4" evidence="5"/>
<keyword evidence="8 14" id="KW-0547">Nucleotide-binding</keyword>
<evidence type="ECO:0000256" key="4">
    <source>
        <dbReference type="ARBA" id="ARBA00010871"/>
    </source>
</evidence>
<dbReference type="InterPro" id="IPR005905">
    <property type="entry name" value="D_ala_D_ala"/>
</dbReference>
<evidence type="ECO:0000256" key="5">
    <source>
        <dbReference type="ARBA" id="ARBA00012216"/>
    </source>
</evidence>
<proteinExistence type="inferred from homology"/>
<dbReference type="GO" id="GO:0008716">
    <property type="term" value="F:D-alanine-D-alanine ligase activity"/>
    <property type="evidence" value="ECO:0007669"/>
    <property type="project" value="UniProtKB-EC"/>
</dbReference>
<evidence type="ECO:0000256" key="2">
    <source>
        <dbReference type="ARBA" id="ARBA00001946"/>
    </source>
</evidence>
<comment type="catalytic activity">
    <reaction evidence="13">
        <text>2 D-alanine + ATP = D-alanyl-D-alanine + ADP + phosphate + H(+)</text>
        <dbReference type="Rhea" id="RHEA:11224"/>
        <dbReference type="ChEBI" id="CHEBI:15378"/>
        <dbReference type="ChEBI" id="CHEBI:30616"/>
        <dbReference type="ChEBI" id="CHEBI:43474"/>
        <dbReference type="ChEBI" id="CHEBI:57416"/>
        <dbReference type="ChEBI" id="CHEBI:57822"/>
        <dbReference type="ChEBI" id="CHEBI:456216"/>
        <dbReference type="EC" id="6.3.2.4"/>
    </reaction>
</comment>
<protein>
    <recommendedName>
        <fullName evidence="5">D-alanine--D-alanine ligase</fullName>
        <ecNumber evidence="5">6.3.2.4</ecNumber>
    </recommendedName>
</protein>
<keyword evidence="12" id="KW-0961">Cell wall biogenesis/degradation</keyword>
<dbReference type="PANTHER" id="PTHR23132:SF23">
    <property type="entry name" value="D-ALANINE--D-ALANINE LIGASE B"/>
    <property type="match status" value="1"/>
</dbReference>
<gene>
    <name evidence="16" type="ORF">XJ32_04495</name>
</gene>
<dbReference type="EMBL" id="CP019645">
    <property type="protein sequence ID" value="AQQ59475.1"/>
    <property type="molecule type" value="Genomic_DNA"/>
</dbReference>
<dbReference type="AlphaFoldDB" id="A0A1Q2LGJ0"/>
<dbReference type="GO" id="GO:0005737">
    <property type="term" value="C:cytoplasm"/>
    <property type="evidence" value="ECO:0007669"/>
    <property type="project" value="UniProtKB-SubCell"/>
</dbReference>
<evidence type="ECO:0000256" key="10">
    <source>
        <dbReference type="ARBA" id="ARBA00022960"/>
    </source>
</evidence>
<dbReference type="Gene3D" id="3.40.50.20">
    <property type="match status" value="1"/>
</dbReference>
<dbReference type="Proteomes" id="UP000188298">
    <property type="component" value="Chromosome"/>
</dbReference>
<feature type="domain" description="ATP-grasp" evidence="15">
    <location>
        <begin position="137"/>
        <end position="336"/>
    </location>
</feature>
<evidence type="ECO:0000313" key="17">
    <source>
        <dbReference type="Proteomes" id="UP000188298"/>
    </source>
</evidence>
<evidence type="ECO:0000256" key="11">
    <source>
        <dbReference type="ARBA" id="ARBA00022984"/>
    </source>
</evidence>
<dbReference type="InterPro" id="IPR016185">
    <property type="entry name" value="PreATP-grasp_dom_sf"/>
</dbReference>
<dbReference type="InterPro" id="IPR011127">
    <property type="entry name" value="Dala_Dala_lig_N"/>
</dbReference>
<dbReference type="GO" id="GO:0071555">
    <property type="term" value="P:cell wall organization"/>
    <property type="evidence" value="ECO:0007669"/>
    <property type="project" value="UniProtKB-KW"/>
</dbReference>
<dbReference type="NCBIfam" id="NF002527">
    <property type="entry name" value="PRK01966.1-3"/>
    <property type="match status" value="1"/>
</dbReference>
<evidence type="ECO:0000256" key="6">
    <source>
        <dbReference type="ARBA" id="ARBA00022490"/>
    </source>
</evidence>
<dbReference type="InterPro" id="IPR011761">
    <property type="entry name" value="ATP-grasp"/>
</dbReference>
<dbReference type="GO" id="GO:0009252">
    <property type="term" value="P:peptidoglycan biosynthetic process"/>
    <property type="evidence" value="ECO:0007669"/>
    <property type="project" value="UniProtKB-KW"/>
</dbReference>
<evidence type="ECO:0000259" key="15">
    <source>
        <dbReference type="PROSITE" id="PS50975"/>
    </source>
</evidence>
<keyword evidence="7 16" id="KW-0436">Ligase</keyword>
<comment type="cofactor">
    <cofactor evidence="1">
        <name>Mn(2+)</name>
        <dbReference type="ChEBI" id="CHEBI:29035"/>
    </cofactor>
</comment>
<dbReference type="PROSITE" id="PS00843">
    <property type="entry name" value="DALA_DALA_LIGASE_1"/>
    <property type="match status" value="1"/>
</dbReference>
<dbReference type="KEGG" id="hbl:XJ32_04495"/>
<keyword evidence="6" id="KW-0963">Cytoplasm</keyword>
<evidence type="ECO:0000256" key="3">
    <source>
        <dbReference type="ARBA" id="ARBA00004496"/>
    </source>
</evidence>
<evidence type="ECO:0000256" key="14">
    <source>
        <dbReference type="PROSITE-ProRule" id="PRU00409"/>
    </source>
</evidence>
<dbReference type="Pfam" id="PF01820">
    <property type="entry name" value="Dala_Dala_lig_N"/>
    <property type="match status" value="1"/>
</dbReference>
<dbReference type="GO" id="GO:0008360">
    <property type="term" value="P:regulation of cell shape"/>
    <property type="evidence" value="ECO:0007669"/>
    <property type="project" value="UniProtKB-KW"/>
</dbReference>
<organism evidence="16 17">
    <name type="scientific">Helicobacter bilis</name>
    <dbReference type="NCBI Taxonomy" id="37372"/>
    <lineage>
        <taxon>Bacteria</taxon>
        <taxon>Pseudomonadati</taxon>
        <taxon>Campylobacterota</taxon>
        <taxon>Epsilonproteobacteria</taxon>
        <taxon>Campylobacterales</taxon>
        <taxon>Helicobacteraceae</taxon>
        <taxon>Helicobacter</taxon>
    </lineage>
</organism>
<dbReference type="PANTHER" id="PTHR23132">
    <property type="entry name" value="D-ALANINE--D-ALANINE LIGASE"/>
    <property type="match status" value="1"/>
</dbReference>
<name>A0A1Q2LGJ0_9HELI</name>
<evidence type="ECO:0000256" key="13">
    <source>
        <dbReference type="ARBA" id="ARBA00047614"/>
    </source>
</evidence>
<dbReference type="InterPro" id="IPR000291">
    <property type="entry name" value="D-Ala_lig_Van_CS"/>
</dbReference>
<dbReference type="Gene3D" id="3.30.1490.20">
    <property type="entry name" value="ATP-grasp fold, A domain"/>
    <property type="match status" value="1"/>
</dbReference>
<keyword evidence="10" id="KW-0133">Cell shape</keyword>
<dbReference type="GO" id="GO:0046872">
    <property type="term" value="F:metal ion binding"/>
    <property type="evidence" value="ECO:0007669"/>
    <property type="project" value="InterPro"/>
</dbReference>
<dbReference type="Pfam" id="PF07478">
    <property type="entry name" value="Dala_Dala_lig_C"/>
    <property type="match status" value="1"/>
</dbReference>
<dbReference type="InterPro" id="IPR011095">
    <property type="entry name" value="Dala_Dala_lig_C"/>
</dbReference>
<accession>A0A1Q2LGJ0</accession>
<evidence type="ECO:0000256" key="1">
    <source>
        <dbReference type="ARBA" id="ARBA00001936"/>
    </source>
</evidence>
<evidence type="ECO:0000256" key="9">
    <source>
        <dbReference type="ARBA" id="ARBA00022840"/>
    </source>
</evidence>